<protein>
    <submittedName>
        <fullName evidence="1">Uncharacterized protein</fullName>
    </submittedName>
</protein>
<dbReference type="EMBL" id="BARV01005415">
    <property type="protein sequence ID" value="GAI14810.1"/>
    <property type="molecule type" value="Genomic_DNA"/>
</dbReference>
<feature type="non-terminal residue" evidence="1">
    <location>
        <position position="45"/>
    </location>
</feature>
<name>X1MJB6_9ZZZZ</name>
<sequence>MPKEQNYKEIRLTRIMKEKKEKEEISDIIVRESFLSIILNEEKLI</sequence>
<accession>X1MJB6</accession>
<dbReference type="AlphaFoldDB" id="X1MJB6"/>
<evidence type="ECO:0000313" key="1">
    <source>
        <dbReference type="EMBL" id="GAI14810.1"/>
    </source>
</evidence>
<comment type="caution">
    <text evidence="1">The sequence shown here is derived from an EMBL/GenBank/DDBJ whole genome shotgun (WGS) entry which is preliminary data.</text>
</comment>
<proteinExistence type="predicted"/>
<organism evidence="1">
    <name type="scientific">marine sediment metagenome</name>
    <dbReference type="NCBI Taxonomy" id="412755"/>
    <lineage>
        <taxon>unclassified sequences</taxon>
        <taxon>metagenomes</taxon>
        <taxon>ecological metagenomes</taxon>
    </lineage>
</organism>
<reference evidence="1" key="1">
    <citation type="journal article" date="2014" name="Front. Microbiol.">
        <title>High frequency of phylogenetically diverse reductive dehalogenase-homologous genes in deep subseafloor sedimentary metagenomes.</title>
        <authorList>
            <person name="Kawai M."/>
            <person name="Futagami T."/>
            <person name="Toyoda A."/>
            <person name="Takaki Y."/>
            <person name="Nishi S."/>
            <person name="Hori S."/>
            <person name="Arai W."/>
            <person name="Tsubouchi T."/>
            <person name="Morono Y."/>
            <person name="Uchiyama I."/>
            <person name="Ito T."/>
            <person name="Fujiyama A."/>
            <person name="Inagaki F."/>
            <person name="Takami H."/>
        </authorList>
    </citation>
    <scope>NUCLEOTIDE SEQUENCE</scope>
    <source>
        <strain evidence="1">Expedition CK06-06</strain>
    </source>
</reference>
<gene>
    <name evidence="1" type="ORF">S06H3_11271</name>
</gene>